<sequence length="87" mass="9777">MQIDSFHIPFGLGSSNNAKDSQTQQGNLKKPDISNFCTEEESIPAYFFELHHLATLYPHDHSSSPVIIIQATKKRPARCLDLQSAYT</sequence>
<organism evidence="2">
    <name type="scientific">Eucalyptus grandis</name>
    <name type="common">Flooded gum</name>
    <dbReference type="NCBI Taxonomy" id="71139"/>
    <lineage>
        <taxon>Eukaryota</taxon>
        <taxon>Viridiplantae</taxon>
        <taxon>Streptophyta</taxon>
        <taxon>Embryophyta</taxon>
        <taxon>Tracheophyta</taxon>
        <taxon>Spermatophyta</taxon>
        <taxon>Magnoliopsida</taxon>
        <taxon>eudicotyledons</taxon>
        <taxon>Gunneridae</taxon>
        <taxon>Pentapetalae</taxon>
        <taxon>rosids</taxon>
        <taxon>malvids</taxon>
        <taxon>Myrtales</taxon>
        <taxon>Myrtaceae</taxon>
        <taxon>Myrtoideae</taxon>
        <taxon>Eucalypteae</taxon>
        <taxon>Eucalyptus</taxon>
    </lineage>
</organism>
<protein>
    <submittedName>
        <fullName evidence="2">Uncharacterized protein</fullName>
    </submittedName>
</protein>
<dbReference type="AlphaFoldDB" id="A0A059DFQ5"/>
<feature type="compositionally biased region" description="Polar residues" evidence="1">
    <location>
        <begin position="13"/>
        <end position="27"/>
    </location>
</feature>
<proteinExistence type="predicted"/>
<accession>A0A059DFQ5</accession>
<name>A0A059DFQ5_EUCGR</name>
<dbReference type="EMBL" id="KK198753">
    <property type="protein sequence ID" value="KCW89241.1"/>
    <property type="molecule type" value="Genomic_DNA"/>
</dbReference>
<feature type="region of interest" description="Disordered" evidence="1">
    <location>
        <begin position="1"/>
        <end position="33"/>
    </location>
</feature>
<dbReference type="Gramene" id="KCW89241">
    <property type="protein sequence ID" value="KCW89241"/>
    <property type="gene ID" value="EUGRSUZ_A01539"/>
</dbReference>
<dbReference type="InParanoid" id="A0A059DFQ5"/>
<reference evidence="2" key="1">
    <citation type="submission" date="2013-07" db="EMBL/GenBank/DDBJ databases">
        <title>The genome of Eucalyptus grandis.</title>
        <authorList>
            <person name="Schmutz J."/>
            <person name="Hayes R."/>
            <person name="Myburg A."/>
            <person name="Tuskan G."/>
            <person name="Grattapaglia D."/>
            <person name="Rokhsar D.S."/>
        </authorList>
    </citation>
    <scope>NUCLEOTIDE SEQUENCE</scope>
    <source>
        <tissue evidence="2">Leaf extractions</tissue>
    </source>
</reference>
<evidence type="ECO:0000256" key="1">
    <source>
        <dbReference type="SAM" id="MobiDB-lite"/>
    </source>
</evidence>
<gene>
    <name evidence="2" type="ORF">EUGRSUZ_A01539</name>
</gene>
<evidence type="ECO:0000313" key="2">
    <source>
        <dbReference type="EMBL" id="KCW89241.1"/>
    </source>
</evidence>